<dbReference type="InterPro" id="IPR020095">
    <property type="entry name" value="PsdUridine_synth_TruA_C"/>
</dbReference>
<dbReference type="InterPro" id="IPR020097">
    <property type="entry name" value="PsdUridine_synth_TruA_a/b_dom"/>
</dbReference>
<proteinExistence type="inferred from homology"/>
<feature type="binding site" evidence="4 6">
    <location>
        <position position="111"/>
    </location>
    <ligand>
        <name>substrate</name>
    </ligand>
</feature>
<comment type="caution">
    <text evidence="4">Lacks conserved residue(s) required for the propagation of feature annotation.</text>
</comment>
<feature type="domain" description="Pseudouridine synthase I TruA alpha/beta" evidence="9">
    <location>
        <begin position="144"/>
        <end position="245"/>
    </location>
</feature>
<dbReference type="EC" id="5.4.99.12" evidence="4"/>
<comment type="similarity">
    <text evidence="1 4 7">Belongs to the tRNA pseudouridine synthase TruA family.</text>
</comment>
<keyword evidence="2 4" id="KW-0819">tRNA processing</keyword>
<protein>
    <recommendedName>
        <fullName evidence="4">tRNA pseudouridine synthase A</fullName>
        <ecNumber evidence="4">5.4.99.12</ecNumber>
    </recommendedName>
    <alternativeName>
        <fullName evidence="4">tRNA pseudouridine(38-40) synthase</fullName>
    </alternativeName>
    <alternativeName>
        <fullName evidence="4">tRNA pseudouridylate synthase I</fullName>
    </alternativeName>
    <alternativeName>
        <fullName evidence="4">tRNA-uridine isomerase I</fullName>
    </alternativeName>
</protein>
<feature type="compositionally biased region" description="Low complexity" evidence="8">
    <location>
        <begin position="260"/>
        <end position="276"/>
    </location>
</feature>
<sequence length="287" mass="31029">MARYKLTIEYDGRPFVGWQRQANGLSVQQAVEEAILRFCGEDIRITAAGRTDAGVHAIGQVAHADIARPTDPATVRDALNFHLKPLPVAILAAEAVDESFDARTSAILRAYRYRIVNRRAPLALEAGQAWQVSRPLDAAAMHEAAQHLVGHHDFTSFRAAECQAKSPMRTMDRLDVVRRGEAVEIEAEARSFLHHQIRNIAGTLKLVGEGKRPPGWVAEVLAARRRAAAGATAPPDGLCFLWVRYRDASVAPAIQADISSDATASNTTSPATTGSSIPSAVRSTKPS</sequence>
<dbReference type="Gene3D" id="3.30.70.660">
    <property type="entry name" value="Pseudouridine synthase I, catalytic domain, C-terminal subdomain"/>
    <property type="match status" value="1"/>
</dbReference>
<feature type="compositionally biased region" description="Polar residues" evidence="8">
    <location>
        <begin position="277"/>
        <end position="287"/>
    </location>
</feature>
<name>A0A952KDS2_9PROT</name>
<dbReference type="CDD" id="cd02570">
    <property type="entry name" value="PseudoU_synth_EcTruA"/>
    <property type="match status" value="1"/>
</dbReference>
<feature type="region of interest" description="Disordered" evidence="8">
    <location>
        <begin position="260"/>
        <end position="287"/>
    </location>
</feature>
<dbReference type="Pfam" id="PF01416">
    <property type="entry name" value="PseudoU_synth_1"/>
    <property type="match status" value="2"/>
</dbReference>
<dbReference type="HAMAP" id="MF_00171">
    <property type="entry name" value="TruA"/>
    <property type="match status" value="1"/>
</dbReference>
<dbReference type="PIRSF" id="PIRSF001430">
    <property type="entry name" value="tRNA_psdUrid_synth"/>
    <property type="match status" value="1"/>
</dbReference>
<dbReference type="EMBL" id="JAEKLZ010000211">
    <property type="protein sequence ID" value="MBW8726368.1"/>
    <property type="molecule type" value="Genomic_DNA"/>
</dbReference>
<dbReference type="InterPro" id="IPR020103">
    <property type="entry name" value="PsdUridine_synth_cat_dom_sf"/>
</dbReference>
<dbReference type="InterPro" id="IPR020094">
    <property type="entry name" value="TruA/RsuA/RluB/E/F_N"/>
</dbReference>
<evidence type="ECO:0000313" key="10">
    <source>
        <dbReference type="EMBL" id="MBW8726368.1"/>
    </source>
</evidence>
<evidence type="ECO:0000313" key="11">
    <source>
        <dbReference type="Proteomes" id="UP000700706"/>
    </source>
</evidence>
<feature type="domain" description="Pseudouridine synthase I TruA alpha/beta" evidence="9">
    <location>
        <begin position="8"/>
        <end position="102"/>
    </location>
</feature>
<dbReference type="AlphaFoldDB" id="A0A952KDS2"/>
<accession>A0A952KDS2</accession>
<dbReference type="InterPro" id="IPR001406">
    <property type="entry name" value="PsdUridine_synth_TruA"/>
</dbReference>
<evidence type="ECO:0000256" key="1">
    <source>
        <dbReference type="ARBA" id="ARBA00009375"/>
    </source>
</evidence>
<comment type="caution">
    <text evidence="10">The sequence shown here is derived from an EMBL/GenBank/DDBJ whole genome shotgun (WGS) entry which is preliminary data.</text>
</comment>
<evidence type="ECO:0000256" key="7">
    <source>
        <dbReference type="RuleBase" id="RU003792"/>
    </source>
</evidence>
<comment type="catalytic activity">
    <reaction evidence="4 7">
        <text>uridine(38/39/40) in tRNA = pseudouridine(38/39/40) in tRNA</text>
        <dbReference type="Rhea" id="RHEA:22376"/>
        <dbReference type="Rhea" id="RHEA-COMP:10085"/>
        <dbReference type="Rhea" id="RHEA-COMP:10087"/>
        <dbReference type="ChEBI" id="CHEBI:65314"/>
        <dbReference type="ChEBI" id="CHEBI:65315"/>
        <dbReference type="EC" id="5.4.99.12"/>
    </reaction>
</comment>
<dbReference type="GO" id="GO:0031119">
    <property type="term" value="P:tRNA pseudouridine synthesis"/>
    <property type="evidence" value="ECO:0007669"/>
    <property type="project" value="UniProtKB-UniRule"/>
</dbReference>
<dbReference type="GO" id="GO:0160147">
    <property type="term" value="F:tRNA pseudouridine(38-40) synthase activity"/>
    <property type="evidence" value="ECO:0007669"/>
    <property type="project" value="UniProtKB-EC"/>
</dbReference>
<comment type="subunit">
    <text evidence="4">Homodimer.</text>
</comment>
<dbReference type="PANTHER" id="PTHR11142:SF0">
    <property type="entry name" value="TRNA PSEUDOURIDINE SYNTHASE-LIKE 1"/>
    <property type="match status" value="1"/>
</dbReference>
<dbReference type="Gene3D" id="3.30.70.580">
    <property type="entry name" value="Pseudouridine synthase I, catalytic domain, N-terminal subdomain"/>
    <property type="match status" value="1"/>
</dbReference>
<feature type="active site" description="Nucleophile" evidence="4 5">
    <location>
        <position position="52"/>
    </location>
</feature>
<reference evidence="10" key="1">
    <citation type="submission" date="2020-06" db="EMBL/GenBank/DDBJ databases">
        <title>Stable isotope informed genome-resolved metagenomics uncovers potential trophic interactions in rhizosphere soil.</title>
        <authorList>
            <person name="Starr E.P."/>
            <person name="Shi S."/>
            <person name="Blazewicz S.J."/>
            <person name="Koch B.J."/>
            <person name="Probst A.J."/>
            <person name="Hungate B.A."/>
            <person name="Pett-Ridge J."/>
            <person name="Firestone M.K."/>
            <person name="Banfield J.F."/>
        </authorList>
    </citation>
    <scope>NUCLEOTIDE SEQUENCE</scope>
    <source>
        <strain evidence="10">YM_69_17</strain>
    </source>
</reference>
<keyword evidence="3 4" id="KW-0413">Isomerase</keyword>
<evidence type="ECO:0000256" key="8">
    <source>
        <dbReference type="SAM" id="MobiDB-lite"/>
    </source>
</evidence>
<dbReference type="GO" id="GO:0003723">
    <property type="term" value="F:RNA binding"/>
    <property type="evidence" value="ECO:0007669"/>
    <property type="project" value="InterPro"/>
</dbReference>
<evidence type="ECO:0000256" key="6">
    <source>
        <dbReference type="PIRSR" id="PIRSR001430-2"/>
    </source>
</evidence>
<dbReference type="NCBIfam" id="TIGR00071">
    <property type="entry name" value="hisT_truA"/>
    <property type="match status" value="1"/>
</dbReference>
<organism evidence="10 11">
    <name type="scientific">Inquilinus limosus</name>
    <dbReference type="NCBI Taxonomy" id="171674"/>
    <lineage>
        <taxon>Bacteria</taxon>
        <taxon>Pseudomonadati</taxon>
        <taxon>Pseudomonadota</taxon>
        <taxon>Alphaproteobacteria</taxon>
        <taxon>Rhodospirillales</taxon>
        <taxon>Rhodospirillaceae</taxon>
        <taxon>Inquilinus</taxon>
    </lineage>
</organism>
<dbReference type="Proteomes" id="UP000700706">
    <property type="component" value="Unassembled WGS sequence"/>
</dbReference>
<dbReference type="FunFam" id="3.30.70.580:FF:000001">
    <property type="entry name" value="tRNA pseudouridine synthase A"/>
    <property type="match status" value="1"/>
</dbReference>
<comment type="function">
    <text evidence="4">Formation of pseudouridine at positions 38, 39 and 40 in the anticodon stem and loop of transfer RNAs.</text>
</comment>
<dbReference type="PANTHER" id="PTHR11142">
    <property type="entry name" value="PSEUDOURIDYLATE SYNTHASE"/>
    <property type="match status" value="1"/>
</dbReference>
<gene>
    <name evidence="4 10" type="primary">truA</name>
    <name evidence="10" type="ORF">JF625_14590</name>
</gene>
<evidence type="ECO:0000256" key="2">
    <source>
        <dbReference type="ARBA" id="ARBA00022694"/>
    </source>
</evidence>
<evidence type="ECO:0000256" key="4">
    <source>
        <dbReference type="HAMAP-Rule" id="MF_00171"/>
    </source>
</evidence>
<evidence type="ECO:0000259" key="9">
    <source>
        <dbReference type="Pfam" id="PF01416"/>
    </source>
</evidence>
<evidence type="ECO:0000256" key="5">
    <source>
        <dbReference type="PIRSR" id="PIRSR001430-1"/>
    </source>
</evidence>
<evidence type="ECO:0000256" key="3">
    <source>
        <dbReference type="ARBA" id="ARBA00023235"/>
    </source>
</evidence>
<dbReference type="SUPFAM" id="SSF55120">
    <property type="entry name" value="Pseudouridine synthase"/>
    <property type="match status" value="1"/>
</dbReference>